<keyword evidence="15" id="KW-1185">Reference proteome</keyword>
<evidence type="ECO:0000256" key="2">
    <source>
        <dbReference type="ARBA" id="ARBA00012836"/>
    </source>
</evidence>
<evidence type="ECO:0000256" key="4">
    <source>
        <dbReference type="ARBA" id="ARBA00022598"/>
    </source>
</evidence>
<evidence type="ECO:0000256" key="10">
    <source>
        <dbReference type="ARBA" id="ARBA00048270"/>
    </source>
</evidence>
<dbReference type="InterPro" id="IPR002547">
    <property type="entry name" value="tRNA-bd_dom"/>
</dbReference>
<dbReference type="FunFam" id="3.40.50.620:FF:000037">
    <property type="entry name" value="Glutamine--tRNA ligase cytoplasmic"/>
    <property type="match status" value="1"/>
</dbReference>
<dbReference type="InterPro" id="IPR020056">
    <property type="entry name" value="Rbsml_bL25/Gln-tRNA_synth_N"/>
</dbReference>
<keyword evidence="7 11" id="KW-0694">RNA-binding</keyword>
<dbReference type="InterPro" id="IPR020059">
    <property type="entry name" value="Glu/Gln-tRNA-synth_Ib_codon-bd"/>
</dbReference>
<evidence type="ECO:0000256" key="3">
    <source>
        <dbReference type="ARBA" id="ARBA00022555"/>
    </source>
</evidence>
<dbReference type="InterPro" id="IPR001412">
    <property type="entry name" value="aa-tRNA-synth_I_CS"/>
</dbReference>
<dbReference type="SUPFAM" id="SSF50715">
    <property type="entry name" value="Ribosomal protein L25-like"/>
    <property type="match status" value="1"/>
</dbReference>
<dbReference type="InterPro" id="IPR012340">
    <property type="entry name" value="NA-bd_OB-fold"/>
</dbReference>
<sequence>MMDSNSNPSRKRSRWQHHRATISYGALLFVIVVGCLPTANNAFAYAPNFITKIIENDTGITPVGLLDVSSGTVNGKILDDGDADGATMAINGDGASTATILSTTTTTATTTQQHQQLNRPPITTRFPPEPNGYLHLGHAKAVSFNFAVARAYHGRCHMRLDDTNPSKEDEEYVKSILEDVRWIQRDMEPFDENDDEMAESGDNDMKEEEMGPWYGPVRKTSDYFHRIYNAAIYLIQSGEAYIDELSMEEMREYRGTLTEPGKESPYRNRPIEENLQLFQQMKEGVHPDGKYVLRAKIDMSSPNLNLRDPVLYRIKHESHQATGDEWCIYPMYDFSHPIADAVEGITHSLCTLEFEDHRPLYDWVAERMVKGGLVDCTPRQIEFSRLNLKYTVLSKRKLIKLVEESHVTGWDDPRMPTISGIRRRGVPPLAIRLFCERMGISKSDSNIDFGILEDCAREVLDENCVRAFAILDPLKVTITNWDGSSIEEFEVPRHPKRDDLGDRTVPFGKSVYIERSDFFDLDGPEGEANNNKVPAGFKRLLAGDKVRLKYAYVIRCDEVVRDASTNEPMELLCTVFPETRAGATPEGEARVKGIIQWVEATSAAKCQVMQYDRLFTVEEPGKESGDFTTDINKDSLKVMTNVVVEPSVAFDALKVISQIRNNSSSSDKIYHSDLAYQFERSGYYALDSTSTVSNLVFNRVVTLKDAWNVAPTGGDGKKTDNNAKTQSSELGGTNNRGGGGGGGQAPVVEDVRRIALRAGTILEAGPHPDADGLIVCKLDCGDVDEDGRPQEPRTVVAGLAGKISFDQLINRKVVCIANLKPAKMRGIESAAMLLAASDGKEGDEETVQLLDVPASVPNGELLSFEDLPIGEPDVMLKSKGALKVWDRVKEKLRVNGNGEAVYQDDDNTVRKILTSDGPVKVMLYADYLHGCMYTYIQLNKSQDCVYNEEERLRLNLNQPRAMTNYTDLGFAKVRLSDELWKTLREFWEQVMNEENGTVDNLEEEYWPEANTYTNHWVSPSKTKFIPDLHEPIYQEVEMHLKEWIPSATSFSRSSFYGIRVYTSGSILAPHVDRDPLISSAIINVGQDVDEEWPLEVYDHEGLAHNITMTPGDVVLYESHSVLHGRPFPLRGKYFANIFVHFKPLFGGEDGEEVGEEAVTENMDEL</sequence>
<keyword evidence="5" id="KW-0547">Nucleotide-binding</keyword>
<dbReference type="InterPro" id="IPR049437">
    <property type="entry name" value="tRNA-synt_1c_C2"/>
</dbReference>
<dbReference type="PRINTS" id="PR00987">
    <property type="entry name" value="TRNASYNTHGLU"/>
</dbReference>
<accession>A0ABD3MRJ1</accession>
<dbReference type="InterPro" id="IPR014729">
    <property type="entry name" value="Rossmann-like_a/b/a_fold"/>
</dbReference>
<evidence type="ECO:0000313" key="14">
    <source>
        <dbReference type="EMBL" id="KAL3764571.1"/>
    </source>
</evidence>
<dbReference type="Pfam" id="PF00749">
    <property type="entry name" value="tRNA-synt_1c"/>
    <property type="match status" value="1"/>
</dbReference>
<dbReference type="InterPro" id="IPR000924">
    <property type="entry name" value="Glu/Gln-tRNA-synth"/>
</dbReference>
<keyword evidence="3 11" id="KW-0820">tRNA-binding</keyword>
<evidence type="ECO:0000313" key="15">
    <source>
        <dbReference type="Proteomes" id="UP001530293"/>
    </source>
</evidence>
<dbReference type="NCBIfam" id="TIGR00440">
    <property type="entry name" value="glnS"/>
    <property type="match status" value="1"/>
</dbReference>
<dbReference type="GO" id="GO:0006412">
    <property type="term" value="P:translation"/>
    <property type="evidence" value="ECO:0007669"/>
    <property type="project" value="UniProtKB-KW"/>
</dbReference>
<feature type="domain" description="TRNA-binding" evidence="13">
    <location>
        <begin position="750"/>
        <end position="863"/>
    </location>
</feature>
<dbReference type="GO" id="GO:0005524">
    <property type="term" value="F:ATP binding"/>
    <property type="evidence" value="ECO:0007669"/>
    <property type="project" value="UniProtKB-KW"/>
</dbReference>
<comment type="similarity">
    <text evidence="1">Belongs to the class-I aminoacyl-tRNA synthetase family.</text>
</comment>
<dbReference type="Proteomes" id="UP001530293">
    <property type="component" value="Unassembled WGS sequence"/>
</dbReference>
<dbReference type="Pfam" id="PF03950">
    <property type="entry name" value="tRNA-synt_1c_C"/>
    <property type="match status" value="1"/>
</dbReference>
<dbReference type="SUPFAM" id="SSF52374">
    <property type="entry name" value="Nucleotidylyl transferase"/>
    <property type="match status" value="1"/>
</dbReference>
<organism evidence="14 15">
    <name type="scientific">Discostella pseudostelligera</name>
    <dbReference type="NCBI Taxonomy" id="259834"/>
    <lineage>
        <taxon>Eukaryota</taxon>
        <taxon>Sar</taxon>
        <taxon>Stramenopiles</taxon>
        <taxon>Ochrophyta</taxon>
        <taxon>Bacillariophyta</taxon>
        <taxon>Coscinodiscophyceae</taxon>
        <taxon>Thalassiosirophycidae</taxon>
        <taxon>Stephanodiscales</taxon>
        <taxon>Stephanodiscaceae</taxon>
        <taxon>Discostella</taxon>
    </lineage>
</organism>
<dbReference type="PANTHER" id="PTHR43097">
    <property type="entry name" value="GLUTAMINE-TRNA LIGASE"/>
    <property type="match status" value="1"/>
</dbReference>
<dbReference type="AlphaFoldDB" id="A0ABD3MRJ1"/>
<gene>
    <name evidence="14" type="ORF">ACHAWU_001479</name>
</gene>
<dbReference type="InterPro" id="IPR020058">
    <property type="entry name" value="Glu/Gln-tRNA-synth_Ib_cat-dom"/>
</dbReference>
<feature type="compositionally biased region" description="Gly residues" evidence="12">
    <location>
        <begin position="734"/>
        <end position="744"/>
    </location>
</feature>
<dbReference type="Pfam" id="PF20974">
    <property type="entry name" value="tRNA-synt_1c_C2"/>
    <property type="match status" value="1"/>
</dbReference>
<keyword evidence="6" id="KW-0067">ATP-binding</keyword>
<dbReference type="PROSITE" id="PS50886">
    <property type="entry name" value="TRBD"/>
    <property type="match status" value="1"/>
</dbReference>
<evidence type="ECO:0000256" key="11">
    <source>
        <dbReference type="PROSITE-ProRule" id="PRU00209"/>
    </source>
</evidence>
<dbReference type="Gene3D" id="3.40.50.620">
    <property type="entry name" value="HUPs"/>
    <property type="match status" value="1"/>
</dbReference>
<dbReference type="PANTHER" id="PTHR43097:SF4">
    <property type="entry name" value="GLUTAMINE--TRNA LIGASE"/>
    <property type="match status" value="1"/>
</dbReference>
<dbReference type="Gene3D" id="2.40.50.140">
    <property type="entry name" value="Nucleic acid-binding proteins"/>
    <property type="match status" value="1"/>
</dbReference>
<dbReference type="InterPro" id="IPR050132">
    <property type="entry name" value="Gln/Glu-tRNA_Ligase"/>
</dbReference>
<keyword evidence="8" id="KW-0648">Protein biosynthesis</keyword>
<dbReference type="Pfam" id="PF01588">
    <property type="entry name" value="tRNA_bind"/>
    <property type="match status" value="1"/>
</dbReference>
<comment type="caution">
    <text evidence="14">The sequence shown here is derived from an EMBL/GenBank/DDBJ whole genome shotgun (WGS) entry which is preliminary data.</text>
</comment>
<dbReference type="EC" id="6.1.1.18" evidence="2"/>
<dbReference type="GO" id="GO:0000049">
    <property type="term" value="F:tRNA binding"/>
    <property type="evidence" value="ECO:0007669"/>
    <property type="project" value="UniProtKB-UniRule"/>
</dbReference>
<name>A0ABD3MRJ1_9STRA</name>
<evidence type="ECO:0000256" key="8">
    <source>
        <dbReference type="ARBA" id="ARBA00022917"/>
    </source>
</evidence>
<dbReference type="GO" id="GO:0004819">
    <property type="term" value="F:glutamine-tRNA ligase activity"/>
    <property type="evidence" value="ECO:0007669"/>
    <property type="project" value="UniProtKB-EC"/>
</dbReference>
<reference evidence="14 15" key="1">
    <citation type="submission" date="2024-10" db="EMBL/GenBank/DDBJ databases">
        <title>Updated reference genomes for cyclostephanoid diatoms.</title>
        <authorList>
            <person name="Roberts W.R."/>
            <person name="Alverson A.J."/>
        </authorList>
    </citation>
    <scope>NUCLEOTIDE SEQUENCE [LARGE SCALE GENOMIC DNA]</scope>
    <source>
        <strain evidence="14 15">AJA232-27</strain>
    </source>
</reference>
<evidence type="ECO:0000256" key="7">
    <source>
        <dbReference type="ARBA" id="ARBA00022884"/>
    </source>
</evidence>
<dbReference type="SUPFAM" id="SSF50249">
    <property type="entry name" value="Nucleic acid-binding proteins"/>
    <property type="match status" value="1"/>
</dbReference>
<dbReference type="PROSITE" id="PS00178">
    <property type="entry name" value="AA_TRNA_LIGASE_I"/>
    <property type="match status" value="1"/>
</dbReference>
<evidence type="ECO:0000256" key="9">
    <source>
        <dbReference type="ARBA" id="ARBA00023146"/>
    </source>
</evidence>
<proteinExistence type="inferred from homology"/>
<dbReference type="InterPro" id="IPR011035">
    <property type="entry name" value="Ribosomal_bL25/Gln-tRNA_synth"/>
</dbReference>
<comment type="catalytic activity">
    <reaction evidence="10">
        <text>tRNA(Gln) + L-glutamine + ATP = L-glutaminyl-tRNA(Gln) + AMP + diphosphate</text>
        <dbReference type="Rhea" id="RHEA:20121"/>
        <dbReference type="Rhea" id="RHEA-COMP:9662"/>
        <dbReference type="Rhea" id="RHEA-COMP:9681"/>
        <dbReference type="ChEBI" id="CHEBI:30616"/>
        <dbReference type="ChEBI" id="CHEBI:33019"/>
        <dbReference type="ChEBI" id="CHEBI:58359"/>
        <dbReference type="ChEBI" id="CHEBI:78442"/>
        <dbReference type="ChEBI" id="CHEBI:78521"/>
        <dbReference type="ChEBI" id="CHEBI:456215"/>
        <dbReference type="EC" id="6.1.1.18"/>
    </reaction>
</comment>
<dbReference type="InterPro" id="IPR004514">
    <property type="entry name" value="Gln-tRNA-synth"/>
</dbReference>
<dbReference type="EMBL" id="JALLBG020000103">
    <property type="protein sequence ID" value="KAL3764571.1"/>
    <property type="molecule type" value="Genomic_DNA"/>
</dbReference>
<protein>
    <recommendedName>
        <fullName evidence="2">glutamine--tRNA ligase</fullName>
        <ecNumber evidence="2">6.1.1.18</ecNumber>
    </recommendedName>
</protein>
<evidence type="ECO:0000256" key="5">
    <source>
        <dbReference type="ARBA" id="ARBA00022741"/>
    </source>
</evidence>
<evidence type="ECO:0000259" key="13">
    <source>
        <dbReference type="PROSITE" id="PS50886"/>
    </source>
</evidence>
<evidence type="ECO:0000256" key="6">
    <source>
        <dbReference type="ARBA" id="ARBA00022840"/>
    </source>
</evidence>
<feature type="region of interest" description="Disordered" evidence="12">
    <location>
        <begin position="709"/>
        <end position="745"/>
    </location>
</feature>
<keyword evidence="4" id="KW-0436">Ligase</keyword>
<dbReference type="Gene3D" id="2.40.240.10">
    <property type="entry name" value="Ribosomal Protein L25, Chain P"/>
    <property type="match status" value="2"/>
</dbReference>
<keyword evidence="9" id="KW-0030">Aminoacyl-tRNA synthetase</keyword>
<evidence type="ECO:0000256" key="12">
    <source>
        <dbReference type="SAM" id="MobiDB-lite"/>
    </source>
</evidence>
<evidence type="ECO:0000256" key="1">
    <source>
        <dbReference type="ARBA" id="ARBA00005594"/>
    </source>
</evidence>